<evidence type="ECO:0000313" key="2">
    <source>
        <dbReference type="Proteomes" id="UP000011841"/>
    </source>
</evidence>
<accession>M4Z1T1</accession>
<dbReference type="AlphaFoldDB" id="M4Z1T1"/>
<dbReference type="EMBL" id="AP012603">
    <property type="protein sequence ID" value="BAM86944.1"/>
    <property type="molecule type" value="Genomic_DNA"/>
</dbReference>
<protein>
    <submittedName>
        <fullName evidence="1">Uncharacterized protein</fullName>
    </submittedName>
</protein>
<evidence type="ECO:0000313" key="1">
    <source>
        <dbReference type="EMBL" id="BAM86944.1"/>
    </source>
</evidence>
<proteinExistence type="predicted"/>
<keyword evidence="2" id="KW-1185">Reference proteome</keyword>
<dbReference type="Proteomes" id="UP000011841">
    <property type="component" value="Chromosome"/>
</dbReference>
<reference evidence="1 2" key="1">
    <citation type="journal article" date="2013" name="Appl. Environ. Microbiol.">
        <title>Genome analysis suggests that the soil oligotrophic bacterium Agromonas oligotrophica (Bradyrhizobium oligotrophicum) is a nitrogen-fixing symbiont of Aeschynomene indica.</title>
        <authorList>
            <person name="Okubo T."/>
            <person name="Fukushima S."/>
            <person name="Itakura M."/>
            <person name="Oshima K."/>
            <person name="Longtonglang A."/>
            <person name="Teaumroong N."/>
            <person name="Mitsui H."/>
            <person name="Hattori M."/>
            <person name="Hattori R."/>
            <person name="Hattori T."/>
            <person name="Minamisawa K."/>
        </authorList>
    </citation>
    <scope>NUCLEOTIDE SEQUENCE [LARGE SCALE GENOMIC DNA]</scope>
    <source>
        <strain evidence="1 2">S58</strain>
    </source>
</reference>
<dbReference type="KEGG" id="aol:S58_09330"/>
<organism evidence="1 2">
    <name type="scientific">Bradyrhizobium oligotrophicum S58</name>
    <dbReference type="NCBI Taxonomy" id="1245469"/>
    <lineage>
        <taxon>Bacteria</taxon>
        <taxon>Pseudomonadati</taxon>
        <taxon>Pseudomonadota</taxon>
        <taxon>Alphaproteobacteria</taxon>
        <taxon>Hyphomicrobiales</taxon>
        <taxon>Nitrobacteraceae</taxon>
        <taxon>Bradyrhizobium</taxon>
    </lineage>
</organism>
<sequence>MPGQLVAGTPVTIHRGDPVATVLLALFNVCDASAARIAIFIRTAPISAAAAGAIRWLRPCRLNSPLEPASSLPGIYFVYRAEPSAESRA</sequence>
<name>M4Z1T1_9BRAD</name>
<dbReference type="PATRIC" id="fig|1245469.3.peg.952"/>
<gene>
    <name evidence="1" type="ORF">S58_09330</name>
</gene>
<dbReference type="HOGENOM" id="CLU_2448809_0_0_5"/>